<evidence type="ECO:0000256" key="1">
    <source>
        <dbReference type="SAM" id="SignalP"/>
    </source>
</evidence>
<accession>A0A6M0CI16</accession>
<evidence type="ECO:0000313" key="3">
    <source>
        <dbReference type="Proteomes" id="UP000474296"/>
    </source>
</evidence>
<reference evidence="2 3" key="1">
    <citation type="submission" date="2020-01" db="EMBL/GenBank/DDBJ databases">
        <title>Spongiivirga citrea KCTC 32990T.</title>
        <authorList>
            <person name="Wang G."/>
        </authorList>
    </citation>
    <scope>NUCLEOTIDE SEQUENCE [LARGE SCALE GENOMIC DNA]</scope>
    <source>
        <strain evidence="2 3">KCTC 32990</strain>
    </source>
</reference>
<keyword evidence="3" id="KW-1185">Reference proteome</keyword>
<dbReference type="Pfam" id="PF16119">
    <property type="entry name" value="DUF4835"/>
    <property type="match status" value="1"/>
</dbReference>
<comment type="caution">
    <text evidence="2">The sequence shown here is derived from an EMBL/GenBank/DDBJ whole genome shotgun (WGS) entry which is preliminary data.</text>
</comment>
<feature type="signal peptide" evidence="1">
    <location>
        <begin position="1"/>
        <end position="18"/>
    </location>
</feature>
<dbReference type="AlphaFoldDB" id="A0A6M0CI16"/>
<evidence type="ECO:0000313" key="2">
    <source>
        <dbReference type="EMBL" id="NER17606.1"/>
    </source>
</evidence>
<name>A0A6M0CI16_9FLAO</name>
<feature type="chain" id="PRO_5027038294" evidence="1">
    <location>
        <begin position="19"/>
        <end position="296"/>
    </location>
</feature>
<keyword evidence="1" id="KW-0732">Signal</keyword>
<protein>
    <submittedName>
        <fullName evidence="2">DUF4835 family protein</fullName>
    </submittedName>
</protein>
<sequence length="296" mass="34538">MRRFLCLLFCSSMLLTTAQELNCKVTVNSDKIGQTNQQIFQTLERSLNDFVNKRKWTNKRYTNSEKISSNMLVNVSQFDSGNFQASIQLQVSRPVYNSTYLTPVFFHKDNDFAFQYIEFQPLVFNPNNFESNLVSVISYYVYIMIGMDAATFTPDGGKEYFAIAQQILNQAQQSGFKGWNQADNNRRNRFWLSDNLQSNTFKEFHQVMYQYHRQGLDLMHEDPKKAKVKISNTFNILSLMNKRRPNSFLLQTFFDTKSDEVLSIFSDGPQISITRTVETLNKIAPFYASKWEGIKF</sequence>
<dbReference type="Proteomes" id="UP000474296">
    <property type="component" value="Unassembled WGS sequence"/>
</dbReference>
<organism evidence="2 3">
    <name type="scientific">Spongiivirga citrea</name>
    <dbReference type="NCBI Taxonomy" id="1481457"/>
    <lineage>
        <taxon>Bacteria</taxon>
        <taxon>Pseudomonadati</taxon>
        <taxon>Bacteroidota</taxon>
        <taxon>Flavobacteriia</taxon>
        <taxon>Flavobacteriales</taxon>
        <taxon>Flavobacteriaceae</taxon>
        <taxon>Spongiivirga</taxon>
    </lineage>
</organism>
<dbReference type="EMBL" id="JAABOQ010000004">
    <property type="protein sequence ID" value="NER17606.1"/>
    <property type="molecule type" value="Genomic_DNA"/>
</dbReference>
<proteinExistence type="predicted"/>
<gene>
    <name evidence="2" type="ORF">GWK10_10315</name>
</gene>
<dbReference type="InterPro" id="IPR032274">
    <property type="entry name" value="DUF4835"/>
</dbReference>